<evidence type="ECO:0000313" key="3">
    <source>
        <dbReference type="Proteomes" id="UP000252884"/>
    </source>
</evidence>
<reference evidence="2 3" key="1">
    <citation type="submission" date="2018-07" db="EMBL/GenBank/DDBJ databases">
        <title>Genomic Encyclopedia of Type Strains, Phase IV (KMG-IV): sequencing the most valuable type-strain genomes for metagenomic binning, comparative biology and taxonomic classification.</title>
        <authorList>
            <person name="Goeker M."/>
        </authorList>
    </citation>
    <scope>NUCLEOTIDE SEQUENCE [LARGE SCALE GENOMIC DNA]</scope>
    <source>
        <strain evidence="2 3">DSM 21634</strain>
    </source>
</reference>
<dbReference type="EMBL" id="QPJK01000007">
    <property type="protein sequence ID" value="RCW68628.1"/>
    <property type="molecule type" value="Genomic_DNA"/>
</dbReference>
<proteinExistence type="predicted"/>
<evidence type="ECO:0000313" key="2">
    <source>
        <dbReference type="EMBL" id="RCW68628.1"/>
    </source>
</evidence>
<accession>A0A368XNN7</accession>
<feature type="transmembrane region" description="Helical" evidence="1">
    <location>
        <begin position="90"/>
        <end position="108"/>
    </location>
</feature>
<dbReference type="InterPro" id="IPR021762">
    <property type="entry name" value="DUF3325"/>
</dbReference>
<keyword evidence="1" id="KW-0472">Membrane</keyword>
<name>A0A368XNN7_9BURK</name>
<feature type="transmembrane region" description="Helical" evidence="1">
    <location>
        <begin position="64"/>
        <end position="84"/>
    </location>
</feature>
<protein>
    <submittedName>
        <fullName evidence="2">Uncharacterized protein DUF3325</fullName>
    </submittedName>
</protein>
<dbReference type="Pfam" id="PF11804">
    <property type="entry name" value="DUF3325"/>
    <property type="match status" value="1"/>
</dbReference>
<dbReference type="RefSeq" id="WP_245965852.1">
    <property type="nucleotide sequence ID" value="NZ_QPJK01000007.1"/>
</dbReference>
<keyword evidence="1" id="KW-0812">Transmembrane</keyword>
<gene>
    <name evidence="2" type="ORF">DES41_107149</name>
</gene>
<comment type="caution">
    <text evidence="2">The sequence shown here is derived from an EMBL/GenBank/DDBJ whole genome shotgun (WGS) entry which is preliminary data.</text>
</comment>
<dbReference type="AlphaFoldDB" id="A0A368XNN7"/>
<keyword evidence="3" id="KW-1185">Reference proteome</keyword>
<organism evidence="2 3">
    <name type="scientific">Pseudorhodoferax soli</name>
    <dbReference type="NCBI Taxonomy" id="545864"/>
    <lineage>
        <taxon>Bacteria</taxon>
        <taxon>Pseudomonadati</taxon>
        <taxon>Pseudomonadota</taxon>
        <taxon>Betaproteobacteria</taxon>
        <taxon>Burkholderiales</taxon>
        <taxon>Comamonadaceae</taxon>
    </lineage>
</organism>
<dbReference type="Proteomes" id="UP000252884">
    <property type="component" value="Unassembled WGS sequence"/>
</dbReference>
<evidence type="ECO:0000256" key="1">
    <source>
        <dbReference type="SAM" id="Phobius"/>
    </source>
</evidence>
<keyword evidence="1" id="KW-1133">Transmembrane helix</keyword>
<sequence>MNAWISIGIALAAFSALSLAMDRHQEQVFGRELSPGRSRTWRWLGWLLVCASLVPCVREGSWSLGIALWAGALTCAGMTLGLLLSYLPRTVLPASLLAGAAAALAWYASL</sequence>